<feature type="domain" description="SPOR" evidence="2">
    <location>
        <begin position="92"/>
        <end position="171"/>
    </location>
</feature>
<gene>
    <name evidence="3" type="ORF">MNBD_GAMMA11-555</name>
</gene>
<dbReference type="GO" id="GO:0042834">
    <property type="term" value="F:peptidoglycan binding"/>
    <property type="evidence" value="ECO:0007669"/>
    <property type="project" value="InterPro"/>
</dbReference>
<protein>
    <recommendedName>
        <fullName evidence="2">SPOR domain-containing protein</fullName>
    </recommendedName>
</protein>
<sequence>MRILLIIVIALNLLYAAWEYRSPVVRNHAQVPLADSLNSLELLHEINRAGRGDSQGDGGASGLEDLAEQTGDEVSQGEDEETGVETARPVEPESSSVACYTLGPFKDESIMQQLKESIAEHVAEIAVRKRQQSEKHRYWVYLPGLLDRQEAKAMAKKLRGEGIKDFYIVLSGKKKNSISLGHYREPNHANRRVKSVIALGFNAEIDVIYREYDIYWLDYKIEEAEDGNAFSMDEYITEGVSRLDREC</sequence>
<dbReference type="EMBL" id="UOFG01000234">
    <property type="protein sequence ID" value="VAW64465.1"/>
    <property type="molecule type" value="Genomic_DNA"/>
</dbReference>
<accession>A0A3B0X826</accession>
<dbReference type="InterPro" id="IPR007730">
    <property type="entry name" value="SPOR-like_dom"/>
</dbReference>
<proteinExistence type="predicted"/>
<organism evidence="3">
    <name type="scientific">hydrothermal vent metagenome</name>
    <dbReference type="NCBI Taxonomy" id="652676"/>
    <lineage>
        <taxon>unclassified sequences</taxon>
        <taxon>metagenomes</taxon>
        <taxon>ecological metagenomes</taxon>
    </lineage>
</organism>
<reference evidence="3" key="1">
    <citation type="submission" date="2018-06" db="EMBL/GenBank/DDBJ databases">
        <authorList>
            <person name="Zhirakovskaya E."/>
        </authorList>
    </citation>
    <scope>NUCLEOTIDE SEQUENCE</scope>
</reference>
<dbReference type="Pfam" id="PF05036">
    <property type="entry name" value="SPOR"/>
    <property type="match status" value="1"/>
</dbReference>
<dbReference type="AlphaFoldDB" id="A0A3B0X826"/>
<name>A0A3B0X826_9ZZZZ</name>
<feature type="region of interest" description="Disordered" evidence="1">
    <location>
        <begin position="49"/>
        <end position="92"/>
    </location>
</feature>
<dbReference type="PROSITE" id="PS51724">
    <property type="entry name" value="SPOR"/>
    <property type="match status" value="1"/>
</dbReference>
<evidence type="ECO:0000313" key="3">
    <source>
        <dbReference type="EMBL" id="VAW64465.1"/>
    </source>
</evidence>
<evidence type="ECO:0000259" key="2">
    <source>
        <dbReference type="PROSITE" id="PS51724"/>
    </source>
</evidence>
<evidence type="ECO:0000256" key="1">
    <source>
        <dbReference type="SAM" id="MobiDB-lite"/>
    </source>
</evidence>
<feature type="compositionally biased region" description="Acidic residues" evidence="1">
    <location>
        <begin position="65"/>
        <end position="83"/>
    </location>
</feature>